<dbReference type="PANTHER" id="PTHR24221:SF654">
    <property type="entry name" value="ATP-BINDING CASSETTE SUB-FAMILY B MEMBER 6"/>
    <property type="match status" value="1"/>
</dbReference>
<dbReference type="InterPro" id="IPR027417">
    <property type="entry name" value="P-loop_NTPase"/>
</dbReference>
<evidence type="ECO:0000256" key="5">
    <source>
        <dbReference type="ARBA" id="ARBA00022989"/>
    </source>
</evidence>
<name>A0A542XAK7_9MICO</name>
<evidence type="ECO:0000259" key="9">
    <source>
        <dbReference type="PROSITE" id="PS50893"/>
    </source>
</evidence>
<dbReference type="EMBL" id="VFOK01000001">
    <property type="protein sequence ID" value="TQL32861.1"/>
    <property type="molecule type" value="Genomic_DNA"/>
</dbReference>
<evidence type="ECO:0000256" key="3">
    <source>
        <dbReference type="ARBA" id="ARBA00022741"/>
    </source>
</evidence>
<dbReference type="AlphaFoldDB" id="A0A542XAK7"/>
<keyword evidence="5 8" id="KW-1133">Transmembrane helix</keyword>
<feature type="region of interest" description="Disordered" evidence="7">
    <location>
        <begin position="309"/>
        <end position="328"/>
    </location>
</feature>
<keyword evidence="2 8" id="KW-0812">Transmembrane</keyword>
<feature type="transmembrane region" description="Helical" evidence="8">
    <location>
        <begin position="160"/>
        <end position="180"/>
    </location>
</feature>
<comment type="caution">
    <text evidence="11">The sequence shown here is derived from an EMBL/GenBank/DDBJ whole genome shotgun (WGS) entry which is preliminary data.</text>
</comment>
<dbReference type="Pfam" id="PF00664">
    <property type="entry name" value="ABC_membrane"/>
    <property type="match status" value="1"/>
</dbReference>
<dbReference type="PANTHER" id="PTHR24221">
    <property type="entry name" value="ATP-BINDING CASSETTE SUB-FAMILY B"/>
    <property type="match status" value="1"/>
</dbReference>
<proteinExistence type="predicted"/>
<dbReference type="Gene3D" id="1.20.1560.10">
    <property type="entry name" value="ABC transporter type 1, transmembrane domain"/>
    <property type="match status" value="1"/>
</dbReference>
<dbReference type="RefSeq" id="WP_142004956.1">
    <property type="nucleotide sequence ID" value="NZ_CAJTBP010000001.1"/>
</dbReference>
<dbReference type="InterPro" id="IPR036640">
    <property type="entry name" value="ABC1_TM_sf"/>
</dbReference>
<feature type="transmembrane region" description="Helical" evidence="8">
    <location>
        <begin position="241"/>
        <end position="259"/>
    </location>
</feature>
<evidence type="ECO:0000256" key="6">
    <source>
        <dbReference type="ARBA" id="ARBA00023136"/>
    </source>
</evidence>
<sequence length="504" mass="51948">MSAILRALRLLRWRPGLLLLGAVLLAVGAEASSVALLSVSGWFVVACFVLAGDPGFNYLGPSGAVRALALARIVLRYLQRLVAHTATLRWLTRLRVRLFDDVAALPREQAGRLRTGDLLDRLLRDVETLDELVLRCLVPLASVTAVAGSAVLVLAGVSPAAAAIAAGGWLLAMTATGLGLRAAPDEASARGAARSELVAAGGAWRELTALGAAPALRRASSVRLADLTAVEEQVERRAARAGLVTDLGVGLTVLGATWVTAAGDAAITTVAMVALLTTAVGDLLSALGPAMAYARRAVVAARRLELGDEPAPGAPASPPAAASPVQVSPGAEPVVLTGPSGAGKTTLLRRLRSEHAAGASDGRVVLVPHDDQVLTGTVADNLRLADPDLDDDAMRHLLDLVRLDRAGIAPETPTGTGGRELSGGEQRRLTLARAIAARPDLLLLDEPVTGVDPPTAQAVLAAVRTELPATALVLTVHESQRDAVPFDAAWVRLDSPALAGTPPE</sequence>
<feature type="domain" description="ABC transporter" evidence="9">
    <location>
        <begin position="304"/>
        <end position="501"/>
    </location>
</feature>
<organism evidence="11 12">
    <name type="scientific">Barrientosiimonas humi</name>
    <dbReference type="NCBI Taxonomy" id="999931"/>
    <lineage>
        <taxon>Bacteria</taxon>
        <taxon>Bacillati</taxon>
        <taxon>Actinomycetota</taxon>
        <taxon>Actinomycetes</taxon>
        <taxon>Micrococcales</taxon>
        <taxon>Dermacoccaceae</taxon>
        <taxon>Barrientosiimonas</taxon>
    </lineage>
</organism>
<evidence type="ECO:0000256" key="2">
    <source>
        <dbReference type="ARBA" id="ARBA00022692"/>
    </source>
</evidence>
<gene>
    <name evidence="11" type="ORF">FB554_0994</name>
</gene>
<dbReference type="PROSITE" id="PS00211">
    <property type="entry name" value="ABC_TRANSPORTER_1"/>
    <property type="match status" value="1"/>
</dbReference>
<dbReference type="InterPro" id="IPR003593">
    <property type="entry name" value="AAA+_ATPase"/>
</dbReference>
<keyword evidence="6 8" id="KW-0472">Membrane</keyword>
<feature type="transmembrane region" description="Helical" evidence="8">
    <location>
        <begin position="41"/>
        <end position="59"/>
    </location>
</feature>
<keyword evidence="12" id="KW-1185">Reference proteome</keyword>
<dbReference type="SUPFAM" id="SSF90123">
    <property type="entry name" value="ABC transporter transmembrane region"/>
    <property type="match status" value="1"/>
</dbReference>
<dbReference type="InterPro" id="IPR039421">
    <property type="entry name" value="Type_1_exporter"/>
</dbReference>
<keyword evidence="4 11" id="KW-0067">ATP-binding</keyword>
<feature type="transmembrane region" description="Helical" evidence="8">
    <location>
        <begin position="265"/>
        <end position="287"/>
    </location>
</feature>
<dbReference type="GO" id="GO:0005886">
    <property type="term" value="C:plasma membrane"/>
    <property type="evidence" value="ECO:0007669"/>
    <property type="project" value="UniProtKB-SubCell"/>
</dbReference>
<dbReference type="Gene3D" id="3.40.50.300">
    <property type="entry name" value="P-loop containing nucleotide triphosphate hydrolases"/>
    <property type="match status" value="1"/>
</dbReference>
<dbReference type="Pfam" id="PF00005">
    <property type="entry name" value="ABC_tran"/>
    <property type="match status" value="1"/>
</dbReference>
<accession>A0A542XAK7</accession>
<evidence type="ECO:0000256" key="7">
    <source>
        <dbReference type="SAM" id="MobiDB-lite"/>
    </source>
</evidence>
<feature type="domain" description="ABC transmembrane type-1" evidence="10">
    <location>
        <begin position="20"/>
        <end position="296"/>
    </location>
</feature>
<evidence type="ECO:0000256" key="1">
    <source>
        <dbReference type="ARBA" id="ARBA00004651"/>
    </source>
</evidence>
<dbReference type="InterPro" id="IPR011527">
    <property type="entry name" value="ABC1_TM_dom"/>
</dbReference>
<dbReference type="PROSITE" id="PS50893">
    <property type="entry name" value="ABC_TRANSPORTER_2"/>
    <property type="match status" value="1"/>
</dbReference>
<dbReference type="Proteomes" id="UP000318336">
    <property type="component" value="Unassembled WGS sequence"/>
</dbReference>
<dbReference type="GO" id="GO:0016887">
    <property type="term" value="F:ATP hydrolysis activity"/>
    <property type="evidence" value="ECO:0007669"/>
    <property type="project" value="InterPro"/>
</dbReference>
<keyword evidence="3" id="KW-0547">Nucleotide-binding</keyword>
<evidence type="ECO:0000256" key="4">
    <source>
        <dbReference type="ARBA" id="ARBA00022840"/>
    </source>
</evidence>
<evidence type="ECO:0000256" key="8">
    <source>
        <dbReference type="SAM" id="Phobius"/>
    </source>
</evidence>
<dbReference type="OrthoDB" id="3237158at2"/>
<dbReference type="GO" id="GO:0140359">
    <property type="term" value="F:ABC-type transporter activity"/>
    <property type="evidence" value="ECO:0007669"/>
    <property type="project" value="InterPro"/>
</dbReference>
<dbReference type="GO" id="GO:0005524">
    <property type="term" value="F:ATP binding"/>
    <property type="evidence" value="ECO:0007669"/>
    <property type="project" value="UniProtKB-KW"/>
</dbReference>
<comment type="subcellular location">
    <subcellularLocation>
        <location evidence="1">Cell membrane</location>
        <topology evidence="1">Multi-pass membrane protein</topology>
    </subcellularLocation>
</comment>
<protein>
    <submittedName>
        <fullName evidence="11">ATP-binding cassette subfamily C protein CydC</fullName>
    </submittedName>
</protein>
<dbReference type="SMART" id="SM00382">
    <property type="entry name" value="AAA"/>
    <property type="match status" value="1"/>
</dbReference>
<dbReference type="SUPFAM" id="SSF52540">
    <property type="entry name" value="P-loop containing nucleoside triphosphate hydrolases"/>
    <property type="match status" value="1"/>
</dbReference>
<feature type="compositionally biased region" description="Low complexity" evidence="7">
    <location>
        <begin position="319"/>
        <end position="328"/>
    </location>
</feature>
<dbReference type="PROSITE" id="PS50929">
    <property type="entry name" value="ABC_TM1F"/>
    <property type="match status" value="1"/>
</dbReference>
<evidence type="ECO:0000313" key="11">
    <source>
        <dbReference type="EMBL" id="TQL32861.1"/>
    </source>
</evidence>
<evidence type="ECO:0000313" key="12">
    <source>
        <dbReference type="Proteomes" id="UP000318336"/>
    </source>
</evidence>
<reference evidence="11 12" key="1">
    <citation type="submission" date="2019-06" db="EMBL/GenBank/DDBJ databases">
        <title>Sequencing the genomes of 1000 actinobacteria strains.</title>
        <authorList>
            <person name="Klenk H.-P."/>
        </authorList>
    </citation>
    <scope>NUCLEOTIDE SEQUENCE [LARGE SCALE GENOMIC DNA]</scope>
    <source>
        <strain evidence="11 12">DSM 24617</strain>
    </source>
</reference>
<dbReference type="InterPro" id="IPR003439">
    <property type="entry name" value="ABC_transporter-like_ATP-bd"/>
</dbReference>
<dbReference type="InterPro" id="IPR017871">
    <property type="entry name" value="ABC_transporter-like_CS"/>
</dbReference>
<evidence type="ECO:0000259" key="10">
    <source>
        <dbReference type="PROSITE" id="PS50929"/>
    </source>
</evidence>